<evidence type="ECO:0000256" key="3">
    <source>
        <dbReference type="ARBA" id="ARBA00022729"/>
    </source>
</evidence>
<evidence type="ECO:0000313" key="5">
    <source>
        <dbReference type="Proteomes" id="UP001320119"/>
    </source>
</evidence>
<dbReference type="Proteomes" id="UP001320119">
    <property type="component" value="Chromosome"/>
</dbReference>
<comment type="similarity">
    <text evidence="1">Belongs to the cytochrome b562 family.</text>
</comment>
<dbReference type="GO" id="GO:0005506">
    <property type="term" value="F:iron ion binding"/>
    <property type="evidence" value="ECO:0007669"/>
    <property type="project" value="InterPro"/>
</dbReference>
<accession>A0AAN1WIJ6</accession>
<dbReference type="EMBL" id="AP023086">
    <property type="protein sequence ID" value="BCD98219.1"/>
    <property type="molecule type" value="Genomic_DNA"/>
</dbReference>
<dbReference type="PROSITE" id="PS51257">
    <property type="entry name" value="PROKAR_LIPOPROTEIN"/>
    <property type="match status" value="1"/>
</dbReference>
<evidence type="ECO:0000256" key="1">
    <source>
        <dbReference type="ARBA" id="ARBA00005523"/>
    </source>
</evidence>
<dbReference type="InterPro" id="IPR009155">
    <property type="entry name" value="Cyt_b562"/>
</dbReference>
<dbReference type="Gene3D" id="1.20.120.10">
    <property type="entry name" value="Cytochrome c/b562"/>
    <property type="match status" value="1"/>
</dbReference>
<dbReference type="SUPFAM" id="SSF47175">
    <property type="entry name" value="Cytochromes"/>
    <property type="match status" value="1"/>
</dbReference>
<proteinExistence type="inferred from homology"/>
<dbReference type="GO" id="GO:0009055">
    <property type="term" value="F:electron transfer activity"/>
    <property type="evidence" value="ECO:0007669"/>
    <property type="project" value="InterPro"/>
</dbReference>
<dbReference type="RefSeq" id="WP_236982430.1">
    <property type="nucleotide sequence ID" value="NZ_AP023086.1"/>
</dbReference>
<evidence type="ECO:0000256" key="2">
    <source>
        <dbReference type="ARBA" id="ARBA00017922"/>
    </source>
</evidence>
<protein>
    <recommendedName>
        <fullName evidence="2">Type IV secretion system putative lipoprotein virB7</fullName>
    </recommendedName>
</protein>
<dbReference type="GO" id="GO:0042597">
    <property type="term" value="C:periplasmic space"/>
    <property type="evidence" value="ECO:0007669"/>
    <property type="project" value="InterPro"/>
</dbReference>
<sequence length="122" mass="13099">MKKLFPIALAVALLAGCSKPSPLHQSMEDMGGAFNAMKDSDSIPAIKEQVALFKAGLNIAKDQPVRPEDQATFDEGIEELNILVVSIEAAVAANNLPVAKELMGKLGDARKKYHDKLGVKKK</sequence>
<dbReference type="Pfam" id="PF07361">
    <property type="entry name" value="Cytochrom_B562"/>
    <property type="match status" value="1"/>
</dbReference>
<dbReference type="KEGG" id="marq:MARGE09_P2420"/>
<gene>
    <name evidence="4" type="ORF">MARGE09_P2420</name>
</gene>
<reference evidence="4 5" key="1">
    <citation type="journal article" date="2022" name="IScience">
        <title>An ultrasensitive nanofiber-based assay for enzymatic hydrolysis and deep-sea microbial degradation of cellulose.</title>
        <authorList>
            <person name="Tsudome M."/>
            <person name="Tachioka M."/>
            <person name="Miyazaki M."/>
            <person name="Uchimura K."/>
            <person name="Tsuda M."/>
            <person name="Takaki Y."/>
            <person name="Deguchi S."/>
        </authorList>
    </citation>
    <scope>NUCLEOTIDE SEQUENCE [LARGE SCALE GENOMIC DNA]</scope>
    <source>
        <strain evidence="4 5">GE09</strain>
    </source>
</reference>
<dbReference type="GO" id="GO:0020037">
    <property type="term" value="F:heme binding"/>
    <property type="evidence" value="ECO:0007669"/>
    <property type="project" value="InterPro"/>
</dbReference>
<evidence type="ECO:0000313" key="4">
    <source>
        <dbReference type="EMBL" id="BCD98219.1"/>
    </source>
</evidence>
<organism evidence="4 5">
    <name type="scientific">Marinagarivorans cellulosilyticus</name>
    <dbReference type="NCBI Taxonomy" id="2721545"/>
    <lineage>
        <taxon>Bacteria</taxon>
        <taxon>Pseudomonadati</taxon>
        <taxon>Pseudomonadota</taxon>
        <taxon>Gammaproteobacteria</taxon>
        <taxon>Cellvibrionales</taxon>
        <taxon>Cellvibrionaceae</taxon>
        <taxon>Marinagarivorans</taxon>
    </lineage>
</organism>
<dbReference type="InterPro" id="IPR010980">
    <property type="entry name" value="Cyt_c/b562"/>
</dbReference>
<dbReference type="AlphaFoldDB" id="A0AAN1WIJ6"/>
<keyword evidence="5" id="KW-1185">Reference proteome</keyword>
<dbReference type="InterPro" id="IPR012640">
    <property type="entry name" value="Membr_lipoprot_lipid_attach_CS"/>
</dbReference>
<dbReference type="GO" id="GO:0022900">
    <property type="term" value="P:electron transport chain"/>
    <property type="evidence" value="ECO:0007669"/>
    <property type="project" value="InterPro"/>
</dbReference>
<name>A0AAN1WIJ6_9GAMM</name>
<keyword evidence="3" id="KW-0732">Signal</keyword>
<dbReference type="Pfam" id="PF08139">
    <property type="entry name" value="LPAM_1"/>
    <property type="match status" value="1"/>
</dbReference>